<organism evidence="8 9">
    <name type="scientific">Roseateles depolymerans</name>
    <dbReference type="NCBI Taxonomy" id="76731"/>
    <lineage>
        <taxon>Bacteria</taxon>
        <taxon>Pseudomonadati</taxon>
        <taxon>Pseudomonadota</taxon>
        <taxon>Betaproteobacteria</taxon>
        <taxon>Burkholderiales</taxon>
        <taxon>Sphaerotilaceae</taxon>
        <taxon>Roseateles</taxon>
    </lineage>
</organism>
<comment type="subcellular location">
    <subcellularLocation>
        <location evidence="5">Secreted</location>
    </subcellularLocation>
    <subcellularLocation>
        <location evidence="5">Bacterial flagellum</location>
    </subcellularLocation>
</comment>
<keyword evidence="3" id="KW-0175">Coiled coil</keyword>
<comment type="function">
    <text evidence="5">Required for morphogenesis and for the elongation of the flagellar filament by facilitating polymerization of the flagellin monomers at the tip of growing filament. Forms a capping structure, which prevents flagellin subunits (transported through the central channel of the flagellum) from leaking out without polymerization at the distal end.</text>
</comment>
<evidence type="ECO:0000256" key="2">
    <source>
        <dbReference type="ARBA" id="ARBA00011255"/>
    </source>
</evidence>
<feature type="domain" description="Flagellar hook-associated protein 2 N-terminal" evidence="6">
    <location>
        <begin position="4"/>
        <end position="102"/>
    </location>
</feature>
<keyword evidence="5" id="KW-0964">Secreted</keyword>
<evidence type="ECO:0000256" key="1">
    <source>
        <dbReference type="ARBA" id="ARBA00009764"/>
    </source>
</evidence>
<proteinExistence type="inferred from homology"/>
<dbReference type="PROSITE" id="PS00018">
    <property type="entry name" value="EF_HAND_1"/>
    <property type="match status" value="1"/>
</dbReference>
<evidence type="ECO:0000256" key="3">
    <source>
        <dbReference type="ARBA" id="ARBA00023054"/>
    </source>
</evidence>
<dbReference type="GO" id="GO:0005576">
    <property type="term" value="C:extracellular region"/>
    <property type="evidence" value="ECO:0007669"/>
    <property type="project" value="UniProtKB-SubCell"/>
</dbReference>
<sequence length="455" mass="46287">MTTSFDPTTMATNLATAYTQSAQSLITAQTKAAQATSTGLTKLQSVLSTFNTALSGLSSTTGKTLTQYSATASDSSVLTATATGKAQATSTPLFVEQLATTHQVAFQDLPAVPAGPGSMSVQLANGSGFNVDLASADSDGDGTLSQSEIARAINTAANGQATAMVVTVGGATQLLLTSGVSGAGGKITLDTSGLSGPLKTALDDTTKQKQLVAAQDAVVWLGAQGAGVRLQQSTNTLTAIDGVTVTLKKAQATGDAPTTLTVSRDDSATAGKLQTFVDAYNSLSKALSDLTAVGSGTTASGTFASDAGVRALRDRLSGLLRADYGGSNLRTLGVSIDRYGQLSLDSAKLTKALTAQPTALDDVLGSAALSAPSGLLGAFDKALDVWTDTGTGQIKSRQATVTAQQKSLSDRQTRLDSQYTQAYNRYLQQFTALQNLQSQLADTGSLFDSISASAS</sequence>
<comment type="subunit">
    <text evidence="2 5">Homopentamer.</text>
</comment>
<evidence type="ECO:0000259" key="6">
    <source>
        <dbReference type="Pfam" id="PF02465"/>
    </source>
</evidence>
<dbReference type="KEGG" id="rdp:RD2015_3526"/>
<dbReference type="GO" id="GO:0009421">
    <property type="term" value="C:bacterial-type flagellum filament cap"/>
    <property type="evidence" value="ECO:0007669"/>
    <property type="project" value="InterPro"/>
</dbReference>
<dbReference type="STRING" id="76731.RD2015_3526"/>
<reference evidence="8 9" key="1">
    <citation type="submission" date="2015-12" db="EMBL/GenBank/DDBJ databases">
        <title>Complete genome of Roseateles depolymerans KCTC 42856.</title>
        <authorList>
            <person name="Kim K.M."/>
        </authorList>
    </citation>
    <scope>NUCLEOTIDE SEQUENCE [LARGE SCALE GENOMIC DNA]</scope>
    <source>
        <strain evidence="8 9">KCTC 42856</strain>
    </source>
</reference>
<protein>
    <recommendedName>
        <fullName evidence="5">Flagellar hook-associated protein 2</fullName>
        <shortName evidence="5">HAP2</shortName>
    </recommendedName>
    <alternativeName>
        <fullName evidence="5">Flagellar cap protein</fullName>
    </alternativeName>
</protein>
<name>A0A0U3LIR8_9BURK</name>
<dbReference type="GO" id="GO:0007155">
    <property type="term" value="P:cell adhesion"/>
    <property type="evidence" value="ECO:0007669"/>
    <property type="project" value="InterPro"/>
</dbReference>
<dbReference type="Pfam" id="PF02465">
    <property type="entry name" value="FliD_N"/>
    <property type="match status" value="1"/>
</dbReference>
<dbReference type="InterPro" id="IPR018247">
    <property type="entry name" value="EF_Hand_1_Ca_BS"/>
</dbReference>
<dbReference type="GO" id="GO:0009424">
    <property type="term" value="C:bacterial-type flagellum hook"/>
    <property type="evidence" value="ECO:0007669"/>
    <property type="project" value="UniProtKB-UniRule"/>
</dbReference>
<dbReference type="InterPro" id="IPR040026">
    <property type="entry name" value="FliD"/>
</dbReference>
<dbReference type="PANTHER" id="PTHR30288">
    <property type="entry name" value="FLAGELLAR CAP/ASSEMBLY PROTEIN FLID"/>
    <property type="match status" value="1"/>
</dbReference>
<dbReference type="Pfam" id="PF07195">
    <property type="entry name" value="FliD_C"/>
    <property type="match status" value="1"/>
</dbReference>
<keyword evidence="4 5" id="KW-0975">Bacterial flagellum</keyword>
<dbReference type="Proteomes" id="UP000060699">
    <property type="component" value="Chromosome"/>
</dbReference>
<dbReference type="EMBL" id="CP013729">
    <property type="protein sequence ID" value="ALV07983.1"/>
    <property type="molecule type" value="Genomic_DNA"/>
</dbReference>
<dbReference type="InterPro" id="IPR010809">
    <property type="entry name" value="FliD_C"/>
</dbReference>
<dbReference type="PANTHER" id="PTHR30288:SF0">
    <property type="entry name" value="FLAGELLAR HOOK-ASSOCIATED PROTEIN 2"/>
    <property type="match status" value="1"/>
</dbReference>
<evidence type="ECO:0000259" key="7">
    <source>
        <dbReference type="Pfam" id="PF07195"/>
    </source>
</evidence>
<gene>
    <name evidence="8" type="ORF">RD2015_3526</name>
</gene>
<dbReference type="GO" id="GO:0071973">
    <property type="term" value="P:bacterial-type flagellum-dependent cell motility"/>
    <property type="evidence" value="ECO:0007669"/>
    <property type="project" value="TreeGrafter"/>
</dbReference>
<keyword evidence="9" id="KW-1185">Reference proteome</keyword>
<evidence type="ECO:0000256" key="4">
    <source>
        <dbReference type="ARBA" id="ARBA00023143"/>
    </source>
</evidence>
<dbReference type="InterPro" id="IPR003481">
    <property type="entry name" value="FliD_N"/>
</dbReference>
<dbReference type="OrthoDB" id="9810816at2"/>
<accession>A0A0U3LIR8</accession>
<dbReference type="RefSeq" id="WP_058937517.1">
    <property type="nucleotide sequence ID" value="NZ_CP013729.1"/>
</dbReference>
<comment type="similarity">
    <text evidence="1 5">Belongs to the FliD family.</text>
</comment>
<evidence type="ECO:0000313" key="8">
    <source>
        <dbReference type="EMBL" id="ALV07983.1"/>
    </source>
</evidence>
<dbReference type="AlphaFoldDB" id="A0A0U3LIR8"/>
<feature type="domain" description="Flagellar hook-associated protein 2 C-terminal" evidence="7">
    <location>
        <begin position="227"/>
        <end position="440"/>
    </location>
</feature>
<evidence type="ECO:0000256" key="5">
    <source>
        <dbReference type="RuleBase" id="RU362066"/>
    </source>
</evidence>
<evidence type="ECO:0000313" key="9">
    <source>
        <dbReference type="Proteomes" id="UP000060699"/>
    </source>
</evidence>